<dbReference type="EMBL" id="BMAW01023839">
    <property type="protein sequence ID" value="GFT84866.1"/>
    <property type="molecule type" value="Genomic_DNA"/>
</dbReference>
<name>A0A8X6U8C1_NEPPI</name>
<evidence type="ECO:0000313" key="2">
    <source>
        <dbReference type="Proteomes" id="UP000887013"/>
    </source>
</evidence>
<reference evidence="1" key="1">
    <citation type="submission" date="2020-08" db="EMBL/GenBank/DDBJ databases">
        <title>Multicomponent nature underlies the extraordinary mechanical properties of spider dragline silk.</title>
        <authorList>
            <person name="Kono N."/>
            <person name="Nakamura H."/>
            <person name="Mori M."/>
            <person name="Yoshida Y."/>
            <person name="Ohtoshi R."/>
            <person name="Malay A.D."/>
            <person name="Moran D.A.P."/>
            <person name="Tomita M."/>
            <person name="Numata K."/>
            <person name="Arakawa K."/>
        </authorList>
    </citation>
    <scope>NUCLEOTIDE SEQUENCE</scope>
</reference>
<dbReference type="AlphaFoldDB" id="A0A8X6U8C1"/>
<protein>
    <submittedName>
        <fullName evidence="1">Uncharacterized protein</fullName>
    </submittedName>
</protein>
<dbReference type="Proteomes" id="UP000887013">
    <property type="component" value="Unassembled WGS sequence"/>
</dbReference>
<organism evidence="1 2">
    <name type="scientific">Nephila pilipes</name>
    <name type="common">Giant wood spider</name>
    <name type="synonym">Nephila maculata</name>
    <dbReference type="NCBI Taxonomy" id="299642"/>
    <lineage>
        <taxon>Eukaryota</taxon>
        <taxon>Metazoa</taxon>
        <taxon>Ecdysozoa</taxon>
        <taxon>Arthropoda</taxon>
        <taxon>Chelicerata</taxon>
        <taxon>Arachnida</taxon>
        <taxon>Araneae</taxon>
        <taxon>Araneomorphae</taxon>
        <taxon>Entelegynae</taxon>
        <taxon>Araneoidea</taxon>
        <taxon>Nephilidae</taxon>
        <taxon>Nephila</taxon>
    </lineage>
</organism>
<keyword evidence="2" id="KW-1185">Reference proteome</keyword>
<evidence type="ECO:0000313" key="1">
    <source>
        <dbReference type="EMBL" id="GFT84866.1"/>
    </source>
</evidence>
<accession>A0A8X6U8C1</accession>
<proteinExistence type="predicted"/>
<gene>
    <name evidence="1" type="ORF">NPIL_344011</name>
</gene>
<sequence>MNGATNVRRGRITGKERNPAADGIYSRCLVKNNSLEMVVIGDESWCHQLKLESQRISENGSIRTLCRQLDGQLLRQPDQRCSLQ</sequence>
<comment type="caution">
    <text evidence="1">The sequence shown here is derived from an EMBL/GenBank/DDBJ whole genome shotgun (WGS) entry which is preliminary data.</text>
</comment>